<evidence type="ECO:0000313" key="9">
    <source>
        <dbReference type="Proteomes" id="UP000298324"/>
    </source>
</evidence>
<dbReference type="PROSITE" id="PS00588">
    <property type="entry name" value="FLAGELLA_BB_ROD"/>
    <property type="match status" value="1"/>
</dbReference>
<evidence type="ECO:0000256" key="5">
    <source>
        <dbReference type="ARBA" id="ARBA00024934"/>
    </source>
</evidence>
<sequence>MELFSNPILLSLQKGLDAGALRQRVIANNIANVNTPNYKKSTVAFESLLKKALGHGSIALNKTDPRHFGVTALLDELQPEVNLNETTSMRTDGNNVDIDEEMTNLAANGIQYQAIGRELSEHFSILSYVITGGKG</sequence>
<name>A0A4Y7R8H3_9FIRM</name>
<evidence type="ECO:0000256" key="6">
    <source>
        <dbReference type="PIRNR" id="PIRNR002889"/>
    </source>
</evidence>
<dbReference type="PIRSF" id="PIRSF002889">
    <property type="entry name" value="Rod_FlgB"/>
    <property type="match status" value="1"/>
</dbReference>
<evidence type="ECO:0000256" key="4">
    <source>
        <dbReference type="ARBA" id="ARBA00023143"/>
    </source>
</evidence>
<dbReference type="Proteomes" id="UP000298324">
    <property type="component" value="Unassembled WGS sequence"/>
</dbReference>
<comment type="function">
    <text evidence="5 6">Structural component of flagellum, the bacterial motility apparatus. Part of the rod structure of flagellar basal body.</text>
</comment>
<evidence type="ECO:0000313" key="8">
    <source>
        <dbReference type="EMBL" id="TEB04930.1"/>
    </source>
</evidence>
<comment type="caution">
    <text evidence="8">The sequence shown here is derived from an EMBL/GenBank/DDBJ whole genome shotgun (WGS) entry which is preliminary data.</text>
</comment>
<evidence type="ECO:0000256" key="2">
    <source>
        <dbReference type="ARBA" id="ARBA00009677"/>
    </source>
</evidence>
<dbReference type="InterPro" id="IPR001444">
    <property type="entry name" value="Flag_bb_rod_N"/>
</dbReference>
<reference evidence="8 9" key="1">
    <citation type="journal article" date="2018" name="Environ. Microbiol.">
        <title>Novel energy conservation strategies and behaviour of Pelotomaculum schinkii driving syntrophic propionate catabolism.</title>
        <authorList>
            <person name="Hidalgo-Ahumada C.A.P."/>
            <person name="Nobu M.K."/>
            <person name="Narihiro T."/>
            <person name="Tamaki H."/>
            <person name="Liu W.T."/>
            <person name="Kamagata Y."/>
            <person name="Stams A.J.M."/>
            <person name="Imachi H."/>
            <person name="Sousa D.Z."/>
        </authorList>
    </citation>
    <scope>NUCLEOTIDE SEQUENCE [LARGE SCALE GENOMIC DNA]</scope>
    <source>
        <strain evidence="8 9">HH</strain>
    </source>
</reference>
<accession>A0A4Y7R8H3</accession>
<dbReference type="Pfam" id="PF00460">
    <property type="entry name" value="Flg_bb_rod"/>
    <property type="match status" value="1"/>
</dbReference>
<comment type="similarity">
    <text evidence="2 6">Belongs to the flagella basal body rod proteins family.</text>
</comment>
<keyword evidence="8" id="KW-0969">Cilium</keyword>
<keyword evidence="8" id="KW-0966">Cell projection</keyword>
<keyword evidence="4 6" id="KW-0975">Bacterial flagellum</keyword>
<organism evidence="8 9">
    <name type="scientific">Pelotomaculum schinkii</name>
    <dbReference type="NCBI Taxonomy" id="78350"/>
    <lineage>
        <taxon>Bacteria</taxon>
        <taxon>Bacillati</taxon>
        <taxon>Bacillota</taxon>
        <taxon>Clostridia</taxon>
        <taxon>Eubacteriales</taxon>
        <taxon>Desulfotomaculaceae</taxon>
        <taxon>Pelotomaculum</taxon>
    </lineage>
</organism>
<dbReference type="EMBL" id="QFGA01000003">
    <property type="protein sequence ID" value="TEB04930.1"/>
    <property type="molecule type" value="Genomic_DNA"/>
</dbReference>
<dbReference type="PANTHER" id="PTHR30435">
    <property type="entry name" value="FLAGELLAR PROTEIN"/>
    <property type="match status" value="1"/>
</dbReference>
<dbReference type="PANTHER" id="PTHR30435:SF12">
    <property type="entry name" value="FLAGELLAR BASAL BODY ROD PROTEIN FLGB"/>
    <property type="match status" value="1"/>
</dbReference>
<dbReference type="GO" id="GO:0071978">
    <property type="term" value="P:bacterial-type flagellum-dependent swarming motility"/>
    <property type="evidence" value="ECO:0007669"/>
    <property type="project" value="TreeGrafter"/>
</dbReference>
<dbReference type="NCBIfam" id="TIGR01396">
    <property type="entry name" value="FlgB"/>
    <property type="match status" value="1"/>
</dbReference>
<gene>
    <name evidence="8" type="primary">flgB</name>
    <name evidence="8" type="ORF">Psch_03693</name>
</gene>
<protein>
    <recommendedName>
        <fullName evidence="3 6">Flagellar basal body rod protein FlgB</fullName>
    </recommendedName>
</protein>
<dbReference type="RefSeq" id="WP_190259216.1">
    <property type="nucleotide sequence ID" value="NZ_QFGA01000003.1"/>
</dbReference>
<dbReference type="InterPro" id="IPR019776">
    <property type="entry name" value="Flagellar_basal_body_rod_CS"/>
</dbReference>
<evidence type="ECO:0000256" key="1">
    <source>
        <dbReference type="ARBA" id="ARBA00004117"/>
    </source>
</evidence>
<dbReference type="InterPro" id="IPR006300">
    <property type="entry name" value="FlgB"/>
</dbReference>
<comment type="subcellular location">
    <subcellularLocation>
        <location evidence="1 6">Bacterial flagellum basal body</location>
    </subcellularLocation>
</comment>
<evidence type="ECO:0000259" key="7">
    <source>
        <dbReference type="Pfam" id="PF00460"/>
    </source>
</evidence>
<keyword evidence="8" id="KW-0282">Flagellum</keyword>
<evidence type="ECO:0000256" key="3">
    <source>
        <dbReference type="ARBA" id="ARBA00014376"/>
    </source>
</evidence>
<feature type="domain" description="Flagellar basal body rod protein N-terminal" evidence="7">
    <location>
        <begin position="10"/>
        <end position="39"/>
    </location>
</feature>
<dbReference type="AlphaFoldDB" id="A0A4Y7R8H3"/>
<comment type="subunit">
    <text evidence="6">The basal body constitutes a major portion of the flagellar organelle and consists of a number of rings mounted on a central rod.</text>
</comment>
<keyword evidence="9" id="KW-1185">Reference proteome</keyword>
<proteinExistence type="inferred from homology"/>
<dbReference type="GO" id="GO:0030694">
    <property type="term" value="C:bacterial-type flagellum basal body, rod"/>
    <property type="evidence" value="ECO:0007669"/>
    <property type="project" value="InterPro"/>
</dbReference>